<dbReference type="EMBL" id="JACOOJ010000021">
    <property type="protein sequence ID" value="MBC5633564.1"/>
    <property type="molecule type" value="Genomic_DNA"/>
</dbReference>
<reference evidence="4 5" key="1">
    <citation type="submission" date="2020-08" db="EMBL/GenBank/DDBJ databases">
        <title>Genome public.</title>
        <authorList>
            <person name="Liu C."/>
            <person name="Sun Q."/>
        </authorList>
    </citation>
    <scope>NUCLEOTIDE SEQUENCE [LARGE SCALE GENOMIC DNA]</scope>
    <source>
        <strain evidence="4 5">NSJ-79</strain>
    </source>
</reference>
<dbReference type="Pfam" id="PF16344">
    <property type="entry name" value="FecR_C"/>
    <property type="match status" value="1"/>
</dbReference>
<dbReference type="Pfam" id="PF04773">
    <property type="entry name" value="FecR"/>
    <property type="match status" value="1"/>
</dbReference>
<proteinExistence type="predicted"/>
<evidence type="ECO:0000259" key="3">
    <source>
        <dbReference type="Pfam" id="PF16344"/>
    </source>
</evidence>
<dbReference type="InterPro" id="IPR006860">
    <property type="entry name" value="FecR"/>
</dbReference>
<feature type="domain" description="FecR protein" evidence="2">
    <location>
        <begin position="80"/>
        <end position="173"/>
    </location>
</feature>
<dbReference type="InterPro" id="IPR032508">
    <property type="entry name" value="FecR_C"/>
</dbReference>
<organism evidence="4 5">
    <name type="scientific">Parabacteroides hominis</name>
    <dbReference type="NCBI Taxonomy" id="2763057"/>
    <lineage>
        <taxon>Bacteria</taxon>
        <taxon>Pseudomonadati</taxon>
        <taxon>Bacteroidota</taxon>
        <taxon>Bacteroidia</taxon>
        <taxon>Bacteroidales</taxon>
        <taxon>Tannerellaceae</taxon>
        <taxon>Parabacteroides</taxon>
    </lineage>
</organism>
<dbReference type="PANTHER" id="PTHR30273">
    <property type="entry name" value="PERIPLASMIC SIGNAL SENSOR AND SIGMA FACTOR ACTIVATOR FECR-RELATED"/>
    <property type="match status" value="1"/>
</dbReference>
<evidence type="ECO:0000313" key="4">
    <source>
        <dbReference type="EMBL" id="MBC5633564.1"/>
    </source>
</evidence>
<evidence type="ECO:0000256" key="1">
    <source>
        <dbReference type="SAM" id="Phobius"/>
    </source>
</evidence>
<protein>
    <submittedName>
        <fullName evidence="4">FecR domain-containing protein</fullName>
    </submittedName>
</protein>
<dbReference type="PIRSF" id="PIRSF018266">
    <property type="entry name" value="FecR"/>
    <property type="match status" value="1"/>
</dbReference>
<gene>
    <name evidence="4" type="ORF">H8S65_12405</name>
</gene>
<evidence type="ECO:0000259" key="2">
    <source>
        <dbReference type="Pfam" id="PF04773"/>
    </source>
</evidence>
<evidence type="ECO:0000313" key="5">
    <source>
        <dbReference type="Proteomes" id="UP000651475"/>
    </source>
</evidence>
<dbReference type="RefSeq" id="WP_186930271.1">
    <property type="nucleotide sequence ID" value="NZ_JACOOJ010000021.1"/>
</dbReference>
<dbReference type="Gene3D" id="3.55.50.30">
    <property type="match status" value="1"/>
</dbReference>
<keyword evidence="1" id="KW-0812">Transmembrane</keyword>
<dbReference type="Proteomes" id="UP000651475">
    <property type="component" value="Unassembled WGS sequence"/>
</dbReference>
<keyword evidence="5" id="KW-1185">Reference proteome</keyword>
<keyword evidence="1" id="KW-0472">Membrane</keyword>
<sequence>MMNNEQDDRFEKRLRFVARRYKEGSLDEDKAWERFAARQGIRRQVAFRRYWMVAASVVLLLIGFGTFYMKDRNNPEWVSVVTASGQLKDVYLPDSTLVSMAGNSTLRYDLKKYGKERRVVEMTGKVFFQVKRNEARPFSVHTALTEVTVLGTSFQVNEQPGVTQVNVVTGKVRFAAGEALEPAILTAGMSASYSDEKKEINIGTEEKPNDLSWKTKQLRFNDTPLEKVIEDLGDYYHVKITNKTGSPDSRLTATFNDLPLDEVLMVINQTLDIRLVSQAEK</sequence>
<keyword evidence="1" id="KW-1133">Transmembrane helix</keyword>
<feature type="transmembrane region" description="Helical" evidence="1">
    <location>
        <begin position="50"/>
        <end position="69"/>
    </location>
</feature>
<comment type="caution">
    <text evidence="4">The sequence shown here is derived from an EMBL/GenBank/DDBJ whole genome shotgun (WGS) entry which is preliminary data.</text>
</comment>
<accession>A0ABR7DQ43</accession>
<name>A0ABR7DQ43_9BACT</name>
<dbReference type="PANTHER" id="PTHR30273:SF2">
    <property type="entry name" value="PROTEIN FECR"/>
    <property type="match status" value="1"/>
</dbReference>
<dbReference type="InterPro" id="IPR012373">
    <property type="entry name" value="Ferrdict_sens_TM"/>
</dbReference>
<feature type="domain" description="Protein FecR C-terminal" evidence="3">
    <location>
        <begin position="218"/>
        <end position="274"/>
    </location>
</feature>
<dbReference type="Gene3D" id="2.60.120.1440">
    <property type="match status" value="1"/>
</dbReference>